<organism evidence="15 16">
    <name type="scientific">Bondarzewia mesenterica</name>
    <dbReference type="NCBI Taxonomy" id="1095465"/>
    <lineage>
        <taxon>Eukaryota</taxon>
        <taxon>Fungi</taxon>
        <taxon>Dikarya</taxon>
        <taxon>Basidiomycota</taxon>
        <taxon>Agaricomycotina</taxon>
        <taxon>Agaricomycetes</taxon>
        <taxon>Russulales</taxon>
        <taxon>Bondarzewiaceae</taxon>
        <taxon>Bondarzewia</taxon>
    </lineage>
</organism>
<dbReference type="GO" id="GO:0046872">
    <property type="term" value="F:metal ion binding"/>
    <property type="evidence" value="ECO:0007669"/>
    <property type="project" value="UniProtKB-KW"/>
</dbReference>
<keyword evidence="4" id="KW-0216">Detoxification</keyword>
<evidence type="ECO:0000256" key="10">
    <source>
        <dbReference type="ARBA" id="ARBA00055764"/>
    </source>
</evidence>
<dbReference type="InterPro" id="IPR051466">
    <property type="entry name" value="D-amino_acid_metab_enzyme"/>
</dbReference>
<dbReference type="Gene3D" id="3.20.20.10">
    <property type="entry name" value="Alanine racemase"/>
    <property type="match status" value="1"/>
</dbReference>
<sequence>MSIQTATPYQLLALPKKDALVRGVCGKTTRGIEDTCIRDRPSHFAKKLRQDARKRAAMGGQLPSTRYGVTDDRPQTAEGTRLQLGSSAAKTNAVVVSTMMEAWKIVESGLVTDGIVKDILYGLPVAINKIADLSALWDEVSLCGAVVRLIVDHPKQVEALEAYEKSRTSPRKWSVFVKVDGGQKRAGVSTATPEFEALLTALFTSPAISIYGFYCHAGNAYASTSLSEASSFLSSEVEAVNVAAERAKSRISQSLKSETREPFVLSVGSTPTAHSASAETRAKLSSLLHGTLELHAGNYPVLDLQQLHTSLIDRQHIAQRVLATVISYYPGRGDDSSDEAMCDAGCIAMSKDTGPSGGFGEVIGKPWRLGRISQEHGILTRTSGDNEGTLEIGSMVQIVGQHACLIAAAYPWYYVVDSDMEGGSDKVVDIWVPWKGW</sequence>
<dbReference type="GO" id="GO:0009636">
    <property type="term" value="P:response to toxic substance"/>
    <property type="evidence" value="ECO:0007669"/>
    <property type="project" value="UniProtKB-KW"/>
</dbReference>
<dbReference type="Proteomes" id="UP000310158">
    <property type="component" value="Unassembled WGS sequence"/>
</dbReference>
<dbReference type="OrthoDB" id="20198at2759"/>
<keyword evidence="8" id="KW-0456">Lyase</keyword>
<evidence type="ECO:0000256" key="7">
    <source>
        <dbReference type="ARBA" id="ARBA00022898"/>
    </source>
</evidence>
<dbReference type="Pfam" id="PF01168">
    <property type="entry name" value="Ala_racemase_N"/>
    <property type="match status" value="1"/>
</dbReference>
<reference evidence="15 16" key="1">
    <citation type="submission" date="2019-02" db="EMBL/GenBank/DDBJ databases">
        <title>Genome sequencing of the rare red list fungi Bondarzewia mesenterica.</title>
        <authorList>
            <person name="Buettner E."/>
            <person name="Kellner H."/>
        </authorList>
    </citation>
    <scope>NUCLEOTIDE SEQUENCE [LARGE SCALE GENOMIC DNA]</scope>
    <source>
        <strain evidence="15 16">DSM 108281</strain>
    </source>
</reference>
<comment type="caution">
    <text evidence="15">The sequence shown here is derived from an EMBL/GenBank/DDBJ whole genome shotgun (WGS) entry which is preliminary data.</text>
</comment>
<evidence type="ECO:0000256" key="8">
    <source>
        <dbReference type="ARBA" id="ARBA00023239"/>
    </source>
</evidence>
<evidence type="ECO:0000313" key="15">
    <source>
        <dbReference type="EMBL" id="THH19749.1"/>
    </source>
</evidence>
<dbReference type="PANTHER" id="PTHR28004">
    <property type="entry name" value="ZGC:162816-RELATED"/>
    <property type="match status" value="1"/>
</dbReference>
<keyword evidence="7" id="KW-0663">Pyridoxal phosphate</keyword>
<comment type="cofactor">
    <cofactor evidence="1">
        <name>pyridoxal 5'-phosphate</name>
        <dbReference type="ChEBI" id="CHEBI:597326"/>
    </cofactor>
</comment>
<accession>A0A4S4M3T3</accession>
<evidence type="ECO:0000256" key="3">
    <source>
        <dbReference type="ARBA" id="ARBA00005323"/>
    </source>
</evidence>
<dbReference type="InterPro" id="IPR042208">
    <property type="entry name" value="D-ser_dehydrat-like_sf"/>
</dbReference>
<dbReference type="EMBL" id="SGPL01000037">
    <property type="protein sequence ID" value="THH19749.1"/>
    <property type="molecule type" value="Genomic_DNA"/>
</dbReference>
<evidence type="ECO:0000256" key="5">
    <source>
        <dbReference type="ARBA" id="ARBA00022723"/>
    </source>
</evidence>
<comment type="similarity">
    <text evidence="3">Belongs to the DSD1 family.</text>
</comment>
<dbReference type="InterPro" id="IPR001608">
    <property type="entry name" value="Ala_racemase_N"/>
</dbReference>
<name>A0A4S4M3T3_9AGAM</name>
<dbReference type="PANTHER" id="PTHR28004:SF2">
    <property type="entry name" value="D-SERINE DEHYDRATASE"/>
    <property type="match status" value="1"/>
</dbReference>
<feature type="domain" description="D-serine dehydratase-like" evidence="14">
    <location>
        <begin position="318"/>
        <end position="417"/>
    </location>
</feature>
<dbReference type="Pfam" id="PF14031">
    <property type="entry name" value="D-ser_dehydrat"/>
    <property type="match status" value="1"/>
</dbReference>
<dbReference type="FunFam" id="3.20.20.10:FF:000016">
    <property type="entry name" value="D-serine dehydratase"/>
    <property type="match status" value="1"/>
</dbReference>
<dbReference type="Gene3D" id="2.40.37.20">
    <property type="entry name" value="D-serine dehydratase-like domain"/>
    <property type="match status" value="1"/>
</dbReference>
<dbReference type="InterPro" id="IPR029066">
    <property type="entry name" value="PLP-binding_barrel"/>
</dbReference>
<evidence type="ECO:0000256" key="11">
    <source>
        <dbReference type="ARBA" id="ARBA00066349"/>
    </source>
</evidence>
<evidence type="ECO:0000313" key="16">
    <source>
        <dbReference type="Proteomes" id="UP000310158"/>
    </source>
</evidence>
<keyword evidence="16" id="KW-1185">Reference proteome</keyword>
<comment type="cofactor">
    <cofactor evidence="2">
        <name>Zn(2+)</name>
        <dbReference type="ChEBI" id="CHEBI:29105"/>
    </cofactor>
</comment>
<evidence type="ECO:0000256" key="9">
    <source>
        <dbReference type="ARBA" id="ARBA00051198"/>
    </source>
</evidence>
<gene>
    <name evidence="15" type="ORF">EW146_g1490</name>
</gene>
<evidence type="ECO:0000259" key="14">
    <source>
        <dbReference type="SMART" id="SM01119"/>
    </source>
</evidence>
<evidence type="ECO:0000256" key="12">
    <source>
        <dbReference type="ARBA" id="ARBA00069616"/>
    </source>
</evidence>
<protein>
    <recommendedName>
        <fullName evidence="12">D-serine dehydratase</fullName>
        <ecNumber evidence="11">4.3.1.18</ecNumber>
    </recommendedName>
    <alternativeName>
        <fullName evidence="13">D-serine deaminase</fullName>
    </alternativeName>
</protein>
<proteinExistence type="inferred from homology"/>
<keyword evidence="5" id="KW-0479">Metal-binding</keyword>
<evidence type="ECO:0000256" key="1">
    <source>
        <dbReference type="ARBA" id="ARBA00001933"/>
    </source>
</evidence>
<evidence type="ECO:0000256" key="13">
    <source>
        <dbReference type="ARBA" id="ARBA00075219"/>
    </source>
</evidence>
<evidence type="ECO:0000256" key="2">
    <source>
        <dbReference type="ARBA" id="ARBA00001947"/>
    </source>
</evidence>
<comment type="catalytic activity">
    <reaction evidence="9">
        <text>D-serine = pyruvate + NH4(+)</text>
        <dbReference type="Rhea" id="RHEA:13977"/>
        <dbReference type="ChEBI" id="CHEBI:15361"/>
        <dbReference type="ChEBI" id="CHEBI:28938"/>
        <dbReference type="ChEBI" id="CHEBI:35247"/>
        <dbReference type="EC" id="4.3.1.18"/>
    </reaction>
    <physiologicalReaction direction="left-to-right" evidence="9">
        <dbReference type="Rhea" id="RHEA:13978"/>
    </physiologicalReaction>
</comment>
<dbReference type="GO" id="GO:0008721">
    <property type="term" value="F:D-serine ammonia-lyase activity"/>
    <property type="evidence" value="ECO:0007669"/>
    <property type="project" value="UniProtKB-EC"/>
</dbReference>
<evidence type="ECO:0000256" key="4">
    <source>
        <dbReference type="ARBA" id="ARBA00022575"/>
    </source>
</evidence>
<dbReference type="AlphaFoldDB" id="A0A4S4M3T3"/>
<dbReference type="InterPro" id="IPR026956">
    <property type="entry name" value="D-ser_dehydrat-like_dom"/>
</dbReference>
<dbReference type="SUPFAM" id="SSF51419">
    <property type="entry name" value="PLP-binding barrel"/>
    <property type="match status" value="1"/>
</dbReference>
<comment type="function">
    <text evidence="10">Catalyzes the conversion of D-serine to pyruvate and ammonia. May play a role in D-serine detoxification.</text>
</comment>
<dbReference type="SMART" id="SM01119">
    <property type="entry name" value="D-ser_dehydrat"/>
    <property type="match status" value="1"/>
</dbReference>
<dbReference type="EC" id="4.3.1.18" evidence="11"/>
<dbReference type="GO" id="GO:0036088">
    <property type="term" value="P:D-serine catabolic process"/>
    <property type="evidence" value="ECO:0007669"/>
    <property type="project" value="TreeGrafter"/>
</dbReference>
<evidence type="ECO:0000256" key="6">
    <source>
        <dbReference type="ARBA" id="ARBA00022833"/>
    </source>
</evidence>
<keyword evidence="6" id="KW-0862">Zinc</keyword>